<dbReference type="AlphaFoldDB" id="A0A5P8N8U8"/>
<dbReference type="PANTHER" id="PTHR43142:SF8">
    <property type="entry name" value="CARBOXYLIC ESTER HYDROLASE"/>
    <property type="match status" value="1"/>
</dbReference>
<evidence type="ECO:0000256" key="1">
    <source>
        <dbReference type="ARBA" id="ARBA00001024"/>
    </source>
</evidence>
<organism evidence="7">
    <name type="scientific">Cyberlindnera americana</name>
    <dbReference type="NCBI Taxonomy" id="36016"/>
    <lineage>
        <taxon>Eukaryota</taxon>
        <taxon>Fungi</taxon>
        <taxon>Dikarya</taxon>
        <taxon>Ascomycota</taxon>
        <taxon>Saccharomycotina</taxon>
        <taxon>Saccharomycetes</taxon>
        <taxon>Phaffomycetales</taxon>
        <taxon>Phaffomycetaceae</taxon>
        <taxon>Cyberlindnera</taxon>
    </lineage>
</organism>
<dbReference type="GO" id="GO:0004806">
    <property type="term" value="F:triacylglycerol lipase activity"/>
    <property type="evidence" value="ECO:0007669"/>
    <property type="project" value="UniProtKB-EC"/>
</dbReference>
<dbReference type="Gene3D" id="3.40.50.1820">
    <property type="entry name" value="alpha/beta hydrolase"/>
    <property type="match status" value="1"/>
</dbReference>
<dbReference type="InterPro" id="IPR029058">
    <property type="entry name" value="AB_hydrolase_fold"/>
</dbReference>
<keyword evidence="4" id="KW-0443">Lipid metabolism</keyword>
<dbReference type="EC" id="3.1.1.-" evidence="5"/>
<dbReference type="EMBL" id="MK890725">
    <property type="protein sequence ID" value="QFR37230.1"/>
    <property type="molecule type" value="Genomic_DNA"/>
</dbReference>
<reference evidence="7" key="1">
    <citation type="journal article" date="2019" name="Front. Microbiol.">
        <title>An Overview of Genes From Cyberlindnera americana, a Symbiont Yeast Isolated From the Gut of the Bark Beetle Dendroctonus rhizophagus (Curculionidae: Scolytinae), Involved in the Detoxification Process Using Genome and Transcriptome Data.</title>
        <authorList>
            <person name="Soto-Robles L.V."/>
            <person name="Torres-Banda V."/>
            <person name="Rivera-Orduna F.N."/>
            <person name="Curiel-Quesada E."/>
            <person name="Hidalgo-Lara M.E."/>
            <person name="Zuniga G."/>
        </authorList>
    </citation>
    <scope>NUCLEOTIDE SEQUENCE</scope>
    <source>
        <strain evidence="7">ChDrAdgY46</strain>
    </source>
</reference>
<evidence type="ECO:0000256" key="3">
    <source>
        <dbReference type="ARBA" id="ARBA00022801"/>
    </source>
</evidence>
<keyword evidence="3 5" id="KW-0378">Hydrolase</keyword>
<dbReference type="InterPro" id="IPR002018">
    <property type="entry name" value="CarbesteraseB"/>
</dbReference>
<comment type="similarity">
    <text evidence="2 5">Belongs to the type-B carboxylesterase/lipase family.</text>
</comment>
<evidence type="ECO:0000256" key="4">
    <source>
        <dbReference type="ARBA" id="ARBA00022963"/>
    </source>
</evidence>
<proteinExistence type="inferred from homology"/>
<dbReference type="PROSITE" id="PS00122">
    <property type="entry name" value="CARBOXYLESTERASE_B_1"/>
    <property type="match status" value="1"/>
</dbReference>
<evidence type="ECO:0000256" key="5">
    <source>
        <dbReference type="RuleBase" id="RU361235"/>
    </source>
</evidence>
<gene>
    <name evidence="7" type="ORF">g4244</name>
</gene>
<sequence>MSYLFNADETNTPYQLEIPGHGTLTGYKFKSSLTGEDTTVRYAKVPYALPVSSKDRFKKALAIPDDYDYTGDYGEVGLKCPQPSVPHAIFNYKKGPSKEEIQYCNVFVPTGEPPAGGWPVLFYIHGGWLQYNSPNNVFTDTTDTNGAFKDKYILVSPGYRLNMFGFLSCKELLEEDPESSNVGFWDQRMALEWTYKYIKYFGGNPDMITIGGLSAGAYSVFFQLAYELYFPKAQQIIKQCLFQSNLVYCQPKTIKETQAQFDELCEKLGYNGLTSAEKLAKLRELDSFFIEDFIPTLSMHTFRAVTDDKFVPSGLIKDLSSGEFTKKMVSKGIRLLIGEVDNEPWKYSMLNTPTTKDELKLQVENYYPAEVVEPLLKVYPDFNELDPNDPDFQEKLRIVFGDITSDGQVHASSRGFINQMVKFGFPQEQIYRYRISYRAEFNDAALPKELRVIHGLDFSLWFYHMKPYKPEEVKVATTWCSPFLQFLNFKSQIDDWKSTDYKKINYLTKDGEIEYIDDPLFARGVEVADAVYNAQV</sequence>
<evidence type="ECO:0000259" key="6">
    <source>
        <dbReference type="Pfam" id="PF00135"/>
    </source>
</evidence>
<dbReference type="SUPFAM" id="SSF53474">
    <property type="entry name" value="alpha/beta-Hydrolases"/>
    <property type="match status" value="1"/>
</dbReference>
<protein>
    <recommendedName>
        <fullName evidence="5">Carboxylic ester hydrolase</fullName>
        <ecNumber evidence="5">3.1.1.-</ecNumber>
    </recommendedName>
</protein>
<dbReference type="PANTHER" id="PTHR43142">
    <property type="entry name" value="CARBOXYLIC ESTER HYDROLASE"/>
    <property type="match status" value="1"/>
</dbReference>
<dbReference type="InterPro" id="IPR019826">
    <property type="entry name" value="Carboxylesterase_B_AS"/>
</dbReference>
<dbReference type="GO" id="GO:0016042">
    <property type="term" value="P:lipid catabolic process"/>
    <property type="evidence" value="ECO:0007669"/>
    <property type="project" value="UniProtKB-KW"/>
</dbReference>
<evidence type="ECO:0000256" key="2">
    <source>
        <dbReference type="ARBA" id="ARBA00005964"/>
    </source>
</evidence>
<accession>A0A5P8N8U8</accession>
<name>A0A5P8N8U8_9ASCO</name>
<dbReference type="Pfam" id="PF00135">
    <property type="entry name" value="COesterase"/>
    <property type="match status" value="1"/>
</dbReference>
<comment type="catalytic activity">
    <reaction evidence="1">
        <text>a triacylglycerol + H2O = a diacylglycerol + a fatty acid + H(+)</text>
        <dbReference type="Rhea" id="RHEA:12044"/>
        <dbReference type="ChEBI" id="CHEBI:15377"/>
        <dbReference type="ChEBI" id="CHEBI:15378"/>
        <dbReference type="ChEBI" id="CHEBI:17855"/>
        <dbReference type="ChEBI" id="CHEBI:18035"/>
        <dbReference type="ChEBI" id="CHEBI:28868"/>
        <dbReference type="EC" id="3.1.1.3"/>
    </reaction>
</comment>
<keyword evidence="4" id="KW-0442">Lipid degradation</keyword>
<evidence type="ECO:0000313" key="7">
    <source>
        <dbReference type="EMBL" id="QFR37230.1"/>
    </source>
</evidence>
<feature type="domain" description="Carboxylesterase type B" evidence="6">
    <location>
        <begin position="20"/>
        <end position="505"/>
    </location>
</feature>